<dbReference type="RefSeq" id="WP_267637135.1">
    <property type="nucleotide sequence ID" value="NZ_JAODIY010000009.1"/>
</dbReference>
<evidence type="ECO:0000259" key="5">
    <source>
        <dbReference type="Pfam" id="PF24277"/>
    </source>
</evidence>
<protein>
    <submittedName>
        <fullName evidence="6">Helix-turn-helix domain-containing protein</fullName>
    </submittedName>
</protein>
<organism evidence="6 7">
    <name type="scientific">Halovenus rubra</name>
    <dbReference type="NCBI Taxonomy" id="869890"/>
    <lineage>
        <taxon>Archaea</taxon>
        <taxon>Methanobacteriati</taxon>
        <taxon>Methanobacteriota</taxon>
        <taxon>Stenosarchaea group</taxon>
        <taxon>Halobacteria</taxon>
        <taxon>Halobacteriales</taxon>
        <taxon>Haloarculaceae</taxon>
        <taxon>Halovenus</taxon>
    </lineage>
</organism>
<feature type="region of interest" description="Disordered" evidence="3">
    <location>
        <begin position="24"/>
        <end position="44"/>
    </location>
</feature>
<evidence type="ECO:0000256" key="1">
    <source>
        <dbReference type="ARBA" id="ARBA00023015"/>
    </source>
</evidence>
<comment type="caution">
    <text evidence="6">The sequence shown here is derived from an EMBL/GenBank/DDBJ whole genome shotgun (WGS) entry which is preliminary data.</text>
</comment>
<name>A0ABD5XCU1_9EURY</name>
<evidence type="ECO:0000259" key="4">
    <source>
        <dbReference type="Pfam" id="PF04967"/>
    </source>
</evidence>
<reference evidence="6 7" key="1">
    <citation type="journal article" date="2014" name="Int. J. Syst. Evol. Microbiol.">
        <title>Complete genome sequence of Corynebacterium casei LMG S-19264T (=DSM 44701T), isolated from a smear-ripened cheese.</title>
        <authorList>
            <consortium name="US DOE Joint Genome Institute (JGI-PGF)"/>
            <person name="Walter F."/>
            <person name="Albersmeier A."/>
            <person name="Kalinowski J."/>
            <person name="Ruckert C."/>
        </authorList>
    </citation>
    <scope>NUCLEOTIDE SEQUENCE [LARGE SCALE GENOMIC DNA]</scope>
    <source>
        <strain evidence="6 7">CGMCC 4.7215</strain>
    </source>
</reference>
<evidence type="ECO:0000313" key="7">
    <source>
        <dbReference type="Proteomes" id="UP001596414"/>
    </source>
</evidence>
<dbReference type="Gene3D" id="1.10.10.10">
    <property type="entry name" value="Winged helix-like DNA-binding domain superfamily/Winged helix DNA-binding domain"/>
    <property type="match status" value="1"/>
</dbReference>
<keyword evidence="2" id="KW-0804">Transcription</keyword>
<dbReference type="AlphaFoldDB" id="A0ABD5XCU1"/>
<dbReference type="InterPro" id="IPR036388">
    <property type="entry name" value="WH-like_DNA-bd_sf"/>
</dbReference>
<evidence type="ECO:0000313" key="6">
    <source>
        <dbReference type="EMBL" id="MFC7127015.1"/>
    </source>
</evidence>
<accession>A0ABD5XCU1</accession>
<dbReference type="InterPro" id="IPR007050">
    <property type="entry name" value="HTH_bacterioopsin"/>
</dbReference>
<dbReference type="PANTHER" id="PTHR34236">
    <property type="entry name" value="DIMETHYL SULFOXIDE REDUCTASE TRANSCRIPTIONAL ACTIVATOR"/>
    <property type="match status" value="1"/>
</dbReference>
<dbReference type="EMBL" id="JBHSZQ010000047">
    <property type="protein sequence ID" value="MFC7127015.1"/>
    <property type="molecule type" value="Genomic_DNA"/>
</dbReference>
<gene>
    <name evidence="6" type="ORF">ACFQJ7_13450</name>
</gene>
<keyword evidence="1" id="KW-0805">Transcription regulation</keyword>
<evidence type="ECO:0000256" key="2">
    <source>
        <dbReference type="ARBA" id="ARBA00023163"/>
    </source>
</evidence>
<dbReference type="PANTHER" id="PTHR34236:SF1">
    <property type="entry name" value="DIMETHYL SULFOXIDE REDUCTASE TRANSCRIPTIONAL ACTIVATOR"/>
    <property type="match status" value="1"/>
</dbReference>
<dbReference type="Pfam" id="PF04967">
    <property type="entry name" value="HTH_10"/>
    <property type="match status" value="1"/>
</dbReference>
<feature type="domain" description="DmsR-like N-terminal" evidence="5">
    <location>
        <begin position="1"/>
        <end position="138"/>
    </location>
</feature>
<evidence type="ECO:0000256" key="3">
    <source>
        <dbReference type="SAM" id="MobiDB-lite"/>
    </source>
</evidence>
<dbReference type="Proteomes" id="UP001596414">
    <property type="component" value="Unassembled WGS sequence"/>
</dbReference>
<dbReference type="Pfam" id="PF24277">
    <property type="entry name" value="DmsR_N"/>
    <property type="match status" value="1"/>
</dbReference>
<sequence length="212" mass="23536">MSDGIRATVSFTAPGECPIATASHTADGRIEQVSTSTSPSESEHSVTEFIADGDIEETDRIEPVFSYGDRSVFRAHHHPPVNCPCETLGEHGCPIHRYSAEDGQLTLVFHAPDFETLQSIMDRFRERYPPVDVQRLLQPPLEGSPEERVFVNRGKLTERQLEVLTVAYEMGYFKRPKGANATEVADALGIAQSTFTEHLVAAQRKLLVDILE</sequence>
<feature type="domain" description="HTH bat-type" evidence="4">
    <location>
        <begin position="156"/>
        <end position="207"/>
    </location>
</feature>
<proteinExistence type="predicted"/>
<dbReference type="InterPro" id="IPR056433">
    <property type="entry name" value="DmsR-like_N"/>
</dbReference>